<proteinExistence type="predicted"/>
<gene>
    <name evidence="2" type="ORF">F0Q01_07580</name>
</gene>
<evidence type="ECO:0000256" key="1">
    <source>
        <dbReference type="SAM" id="Phobius"/>
    </source>
</evidence>
<name>A0A6M0LIK9_PSEXY</name>
<evidence type="ECO:0000313" key="3">
    <source>
        <dbReference type="Proteomes" id="UP000473091"/>
    </source>
</evidence>
<comment type="caution">
    <text evidence="2">The sequence shown here is derived from an EMBL/GenBank/DDBJ whole genome shotgun (WGS) entry which is preliminary data.</text>
</comment>
<sequence length="226" mass="25191">MGGNMGQKFKAMFEVRRDSILLSYGIFLIAMVFGIILCFFTMDGKDFDSIRYAAVIGGASIYFSISLFFRIVYYSMESQRAVLFGMTRRDTFIFEKIIDFIEIATLAVVCAVLLPGGKYLLVIKLAVLTFAFFSWLEAICGNLVIKFGKTGYWVCYIGIFVVFLGLPKLIQFVPAVRDALGKIAEGMVFSDQSQGIYWGAMAGVIALALIGHWILFRKISVSSLAE</sequence>
<keyword evidence="1" id="KW-0812">Transmembrane</keyword>
<dbReference type="AlphaFoldDB" id="A0A6M0LIK9"/>
<feature type="transmembrane region" description="Helical" evidence="1">
    <location>
        <begin position="97"/>
        <end position="115"/>
    </location>
</feature>
<keyword evidence="1" id="KW-0472">Membrane</keyword>
<dbReference type="EMBL" id="VTVE01000002">
    <property type="protein sequence ID" value="NEX01737.1"/>
    <property type="molecule type" value="Genomic_DNA"/>
</dbReference>
<feature type="transmembrane region" description="Helical" evidence="1">
    <location>
        <begin position="152"/>
        <end position="176"/>
    </location>
</feature>
<organism evidence="2 3">
    <name type="scientific">Pseudobutyrivibrio xylanivorans</name>
    <dbReference type="NCBI Taxonomy" id="185007"/>
    <lineage>
        <taxon>Bacteria</taxon>
        <taxon>Bacillati</taxon>
        <taxon>Bacillota</taxon>
        <taxon>Clostridia</taxon>
        <taxon>Lachnospirales</taxon>
        <taxon>Lachnospiraceae</taxon>
        <taxon>Pseudobutyrivibrio</taxon>
    </lineage>
</organism>
<accession>A0A6M0LIK9</accession>
<feature type="transmembrane region" description="Helical" evidence="1">
    <location>
        <begin position="121"/>
        <end position="145"/>
    </location>
</feature>
<protein>
    <recommendedName>
        <fullName evidence="4">ABC-2 family transporter protein</fullName>
    </recommendedName>
</protein>
<keyword evidence="1" id="KW-1133">Transmembrane helix</keyword>
<reference evidence="2 3" key="2">
    <citation type="submission" date="2020-03" db="EMBL/GenBank/DDBJ databases">
        <title>Investigating the evolutionary divergence of the Butyrivibrio group.</title>
        <authorList>
            <person name="Skvortsov T."/>
            <person name="Santos F.G."/>
            <person name="Ting K.S."/>
            <person name="Creevey C.J."/>
        </authorList>
    </citation>
    <scope>NUCLEOTIDE SEQUENCE [LARGE SCALE GENOMIC DNA]</scope>
    <source>
        <strain evidence="2 3">MZ8</strain>
    </source>
</reference>
<feature type="transmembrane region" description="Helical" evidence="1">
    <location>
        <begin position="21"/>
        <end position="42"/>
    </location>
</feature>
<reference evidence="2 3" key="1">
    <citation type="submission" date="2019-09" db="EMBL/GenBank/DDBJ databases">
        <authorList>
            <person name="Pidcock S.E."/>
            <person name="Huws S.A."/>
        </authorList>
    </citation>
    <scope>NUCLEOTIDE SEQUENCE [LARGE SCALE GENOMIC DNA]</scope>
    <source>
        <strain evidence="2 3">MZ8</strain>
    </source>
</reference>
<dbReference type="RefSeq" id="WP_143096644.1">
    <property type="nucleotide sequence ID" value="NZ_VTVE01000002.1"/>
</dbReference>
<evidence type="ECO:0008006" key="4">
    <source>
        <dbReference type="Google" id="ProtNLM"/>
    </source>
</evidence>
<feature type="transmembrane region" description="Helical" evidence="1">
    <location>
        <begin position="54"/>
        <end position="76"/>
    </location>
</feature>
<feature type="transmembrane region" description="Helical" evidence="1">
    <location>
        <begin position="196"/>
        <end position="216"/>
    </location>
</feature>
<evidence type="ECO:0000313" key="2">
    <source>
        <dbReference type="EMBL" id="NEX01737.1"/>
    </source>
</evidence>
<dbReference type="Proteomes" id="UP000473091">
    <property type="component" value="Unassembled WGS sequence"/>
</dbReference>